<keyword evidence="2" id="KW-1185">Reference proteome</keyword>
<name>A0A6A6CD53_ZASCE</name>
<evidence type="ECO:0000313" key="1">
    <source>
        <dbReference type="EMBL" id="KAF2164108.1"/>
    </source>
</evidence>
<proteinExistence type="predicted"/>
<dbReference type="EMBL" id="ML993605">
    <property type="protein sequence ID" value="KAF2164108.1"/>
    <property type="molecule type" value="Genomic_DNA"/>
</dbReference>
<dbReference type="OrthoDB" id="425354at2759"/>
<dbReference type="GeneID" id="54566679"/>
<dbReference type="AlphaFoldDB" id="A0A6A6CD53"/>
<reference evidence="1" key="1">
    <citation type="journal article" date="2020" name="Stud. Mycol.">
        <title>101 Dothideomycetes genomes: a test case for predicting lifestyles and emergence of pathogens.</title>
        <authorList>
            <person name="Haridas S."/>
            <person name="Albert R."/>
            <person name="Binder M."/>
            <person name="Bloem J."/>
            <person name="Labutti K."/>
            <person name="Salamov A."/>
            <person name="Andreopoulos B."/>
            <person name="Baker S."/>
            <person name="Barry K."/>
            <person name="Bills G."/>
            <person name="Bluhm B."/>
            <person name="Cannon C."/>
            <person name="Castanera R."/>
            <person name="Culley D."/>
            <person name="Daum C."/>
            <person name="Ezra D."/>
            <person name="Gonzalez J."/>
            <person name="Henrissat B."/>
            <person name="Kuo A."/>
            <person name="Liang C."/>
            <person name="Lipzen A."/>
            <person name="Lutzoni F."/>
            <person name="Magnuson J."/>
            <person name="Mondo S."/>
            <person name="Nolan M."/>
            <person name="Ohm R."/>
            <person name="Pangilinan J."/>
            <person name="Park H.-J."/>
            <person name="Ramirez L."/>
            <person name="Alfaro M."/>
            <person name="Sun H."/>
            <person name="Tritt A."/>
            <person name="Yoshinaga Y."/>
            <person name="Zwiers L.-H."/>
            <person name="Turgeon B."/>
            <person name="Goodwin S."/>
            <person name="Spatafora J."/>
            <person name="Crous P."/>
            <person name="Grigoriev I."/>
        </authorList>
    </citation>
    <scope>NUCLEOTIDE SEQUENCE</scope>
    <source>
        <strain evidence="1">ATCC 36951</strain>
    </source>
</reference>
<gene>
    <name evidence="1" type="ORF">M409DRAFT_56821</name>
</gene>
<protein>
    <submittedName>
        <fullName evidence="1">Uncharacterized protein</fullName>
    </submittedName>
</protein>
<organism evidence="1 2">
    <name type="scientific">Zasmidium cellare ATCC 36951</name>
    <dbReference type="NCBI Taxonomy" id="1080233"/>
    <lineage>
        <taxon>Eukaryota</taxon>
        <taxon>Fungi</taxon>
        <taxon>Dikarya</taxon>
        <taxon>Ascomycota</taxon>
        <taxon>Pezizomycotina</taxon>
        <taxon>Dothideomycetes</taxon>
        <taxon>Dothideomycetidae</taxon>
        <taxon>Mycosphaerellales</taxon>
        <taxon>Mycosphaerellaceae</taxon>
        <taxon>Zasmidium</taxon>
    </lineage>
</organism>
<sequence>MAAPPEINAHNFNASFDMNKKIGDDTGPMLKMQGLPWLVRQAAAYSAVSINLKQYKDDEGVLHLDQEQISTGNVKQLEERLLTGEWGERDVDYWGHVKGWNKFTKISEIEDDFLKQDWLEEGEGEQKGDVVISHTESEKNGWVATQIWGFATINGERKHVRRIVSKKGKEEHKIRTVYDYKN</sequence>
<dbReference type="RefSeq" id="XP_033664997.1">
    <property type="nucleotide sequence ID" value="XM_033813407.1"/>
</dbReference>
<dbReference type="InterPro" id="IPR053037">
    <property type="entry name" value="Pericyclase_pydY-like"/>
</dbReference>
<evidence type="ECO:0000313" key="2">
    <source>
        <dbReference type="Proteomes" id="UP000799537"/>
    </source>
</evidence>
<dbReference type="Proteomes" id="UP000799537">
    <property type="component" value="Unassembled WGS sequence"/>
</dbReference>
<dbReference type="PANTHER" id="PTHR38115:SF1">
    <property type="entry name" value="LIPOCALIN-LIKE DOMAIN-CONTAINING PROTEIN"/>
    <property type="match status" value="1"/>
</dbReference>
<dbReference type="PANTHER" id="PTHR38115">
    <property type="entry name" value="LIPOCALIN-LIKE DOMAIN-CONTAINING PROTEIN"/>
    <property type="match status" value="1"/>
</dbReference>
<accession>A0A6A6CD53</accession>